<evidence type="ECO:0000313" key="2">
    <source>
        <dbReference type="EMBL" id="GAA1530821.1"/>
    </source>
</evidence>
<dbReference type="InterPro" id="IPR000415">
    <property type="entry name" value="Nitroreductase-like"/>
</dbReference>
<dbReference type="RefSeq" id="WP_346035099.1">
    <property type="nucleotide sequence ID" value="NZ_BAAALY010000002.1"/>
</dbReference>
<feature type="region of interest" description="Disordered" evidence="1">
    <location>
        <begin position="1"/>
        <end position="21"/>
    </location>
</feature>
<gene>
    <name evidence="2" type="ORF">GCM10009691_03350</name>
</gene>
<feature type="compositionally biased region" description="Polar residues" evidence="1">
    <location>
        <begin position="1"/>
        <end position="14"/>
    </location>
</feature>
<protein>
    <submittedName>
        <fullName evidence="2">Uncharacterized protein</fullName>
    </submittedName>
</protein>
<keyword evidence="3" id="KW-1185">Reference proteome</keyword>
<dbReference type="EMBL" id="BAAALY010000002">
    <property type="protein sequence ID" value="GAA1530821.1"/>
    <property type="molecule type" value="Genomic_DNA"/>
</dbReference>
<proteinExistence type="predicted"/>
<organism evidence="2 3">
    <name type="scientific">Brevibacterium picturae</name>
    <dbReference type="NCBI Taxonomy" id="260553"/>
    <lineage>
        <taxon>Bacteria</taxon>
        <taxon>Bacillati</taxon>
        <taxon>Actinomycetota</taxon>
        <taxon>Actinomycetes</taxon>
        <taxon>Micrococcales</taxon>
        <taxon>Brevibacteriaceae</taxon>
        <taxon>Brevibacterium</taxon>
    </lineage>
</organism>
<evidence type="ECO:0000313" key="3">
    <source>
        <dbReference type="Proteomes" id="UP001501791"/>
    </source>
</evidence>
<dbReference type="Proteomes" id="UP001501791">
    <property type="component" value="Unassembled WGS sequence"/>
</dbReference>
<accession>A0ABN2AZH5</accession>
<evidence type="ECO:0000256" key="1">
    <source>
        <dbReference type="SAM" id="MobiDB-lite"/>
    </source>
</evidence>
<dbReference type="Gene3D" id="3.40.109.10">
    <property type="entry name" value="NADH Oxidase"/>
    <property type="match status" value="1"/>
</dbReference>
<sequence length="350" mass="37811">MISQPTQATASDGTASRAVGLPPLLGQALGPLVPGAPIPPGPRMNPWDRAGARPVTTLPDGVKALLEGLWLSPGYHRGPDGKTTRIRQRPVPSAGGAYPVHTHLVIGSLGAAGLDPGLYAYDHEREVLMRRRDERRSVPADSWLVFTVQPGRSFGRYRHRAWPLWIADAAYALTAAEFLLDDPAETLIGPAAGLRDLLAFAPGADTGWWLSRGLVPEMPLVAIRLPRRIRVNRPRSTALARRRSPSLATFATGEPGAASSRTLHLAQRSGQAWLLGADRIEAWTVSPQDPPRQIARAVWNAHRCAARLVYDAAESDRWRCRPVSGFAATGQSWVIHALALLDAGDEESAP</sequence>
<comment type="caution">
    <text evidence="2">The sequence shown here is derived from an EMBL/GenBank/DDBJ whole genome shotgun (WGS) entry which is preliminary data.</text>
</comment>
<reference evidence="2 3" key="1">
    <citation type="journal article" date="2019" name="Int. J. Syst. Evol. Microbiol.">
        <title>The Global Catalogue of Microorganisms (GCM) 10K type strain sequencing project: providing services to taxonomists for standard genome sequencing and annotation.</title>
        <authorList>
            <consortium name="The Broad Institute Genomics Platform"/>
            <consortium name="The Broad Institute Genome Sequencing Center for Infectious Disease"/>
            <person name="Wu L."/>
            <person name="Ma J."/>
        </authorList>
    </citation>
    <scope>NUCLEOTIDE SEQUENCE [LARGE SCALE GENOMIC DNA]</scope>
    <source>
        <strain evidence="2 3">JCM 13319</strain>
    </source>
</reference>
<name>A0ABN2AZH5_9MICO</name>